<dbReference type="SUPFAM" id="SSF46689">
    <property type="entry name" value="Homeodomain-like"/>
    <property type="match status" value="1"/>
</dbReference>
<evidence type="ECO:0000256" key="7">
    <source>
        <dbReference type="ARBA" id="ARBA00023125"/>
    </source>
</evidence>
<protein>
    <recommendedName>
        <fullName evidence="12">Homeobox protein MOX-1</fullName>
    </recommendedName>
    <alternativeName>
        <fullName evidence="13">Mesenchyme homeobox 1</fullName>
    </alternativeName>
</protein>
<comment type="subcellular location">
    <subcellularLocation>
        <location evidence="2">Cytoplasm</location>
    </subcellularLocation>
    <subcellularLocation>
        <location evidence="1 15 16">Nucleus</location>
    </subcellularLocation>
</comment>
<keyword evidence="5" id="KW-0678">Repressor</keyword>
<evidence type="ECO:0000256" key="5">
    <source>
        <dbReference type="ARBA" id="ARBA00022491"/>
    </source>
</evidence>
<keyword evidence="7 15" id="KW-0238">DNA-binding</keyword>
<evidence type="ECO:0000313" key="19">
    <source>
        <dbReference type="Proteomes" id="UP000515203"/>
    </source>
</evidence>
<dbReference type="GO" id="GO:0000978">
    <property type="term" value="F:RNA polymerase II cis-regulatory region sequence-specific DNA binding"/>
    <property type="evidence" value="ECO:0007669"/>
    <property type="project" value="TreeGrafter"/>
</dbReference>
<dbReference type="InterPro" id="IPR009057">
    <property type="entry name" value="Homeodomain-like_sf"/>
</dbReference>
<dbReference type="InterPro" id="IPR020479">
    <property type="entry name" value="HD_metazoa"/>
</dbReference>
<organism evidence="19 20">
    <name type="scientific">Octodon degus</name>
    <name type="common">Degu</name>
    <name type="synonym">Sciurus degus</name>
    <dbReference type="NCBI Taxonomy" id="10160"/>
    <lineage>
        <taxon>Eukaryota</taxon>
        <taxon>Metazoa</taxon>
        <taxon>Chordata</taxon>
        <taxon>Craniata</taxon>
        <taxon>Vertebrata</taxon>
        <taxon>Euteleostomi</taxon>
        <taxon>Mammalia</taxon>
        <taxon>Eutheria</taxon>
        <taxon>Euarchontoglires</taxon>
        <taxon>Glires</taxon>
        <taxon>Rodentia</taxon>
        <taxon>Hystricomorpha</taxon>
        <taxon>Octodontidae</taxon>
        <taxon>Octodon</taxon>
    </lineage>
</organism>
<keyword evidence="19" id="KW-1185">Reference proteome</keyword>
<keyword evidence="8 15" id="KW-0371">Homeobox</keyword>
<evidence type="ECO:0000256" key="1">
    <source>
        <dbReference type="ARBA" id="ARBA00004123"/>
    </source>
</evidence>
<sequence>MDPTGSPCLRSPPGPAPLWDGLRNAHAEGRAASGPPHCPPAAFSFRQKPDFLASAAAAAAYPDFSASCLAAAPHSLPREQRIFTEQHPAFPQPPDWHLPVPEVRQRPHPGPVGGPGETVASSPGLVEAAGGPGEDCGVQGSSAGDAERTLCRRRKAAADLQEPRGKARKERTAFTKEQLRELEAEFAHHNYLTRLRRYEIAVNLDLSERQVKVWFQNRRMKWKRVKGGQPVSPQGQDIEDGDSPASPSSE</sequence>
<reference evidence="20" key="1">
    <citation type="submission" date="2025-08" db="UniProtKB">
        <authorList>
            <consortium name="RefSeq"/>
        </authorList>
    </citation>
    <scope>IDENTIFICATION</scope>
</reference>
<feature type="region of interest" description="Disordered" evidence="17">
    <location>
        <begin position="223"/>
        <end position="250"/>
    </location>
</feature>
<evidence type="ECO:0000256" key="11">
    <source>
        <dbReference type="ARBA" id="ARBA00023242"/>
    </source>
</evidence>
<feature type="DNA-binding region" description="Homeobox" evidence="15">
    <location>
        <begin position="167"/>
        <end position="226"/>
    </location>
</feature>
<comment type="function">
    <text evidence="14">Mesodermal transcription factor that plays a key role in somitogenesis and is specifically required for sclerotome development. Required for maintenance of the sclerotome polarity and formation of the cranio-cervical joints. Binds specifically to the promoter of target genes and regulates their expression. Activates expression of NKX3-2 in the sclerotome. Activates expression of CDKN1A and CDKN2A in endothelial cells, acting as a regulator of vascular cell proliferation. While it activates CDKN1A in a DNA-dependent manner, it activates CDKN2A in a DNA-independent manner. Required for hematopoietic stem cell (HSCs) induction via its role in somitogenesis: specification of HSCs occurs via the deployment of a specific endothelial precursor population, which arises within a sub-compartment of the somite named endotome.</text>
</comment>
<evidence type="ECO:0000256" key="9">
    <source>
        <dbReference type="ARBA" id="ARBA00023159"/>
    </source>
</evidence>
<dbReference type="GeneID" id="101589948"/>
<keyword evidence="4" id="KW-0963">Cytoplasm</keyword>
<dbReference type="Gene3D" id="1.10.10.60">
    <property type="entry name" value="Homeodomain-like"/>
    <property type="match status" value="1"/>
</dbReference>
<feature type="region of interest" description="Disordered" evidence="17">
    <location>
        <begin position="108"/>
        <end position="146"/>
    </location>
</feature>
<dbReference type="GO" id="GO:0000981">
    <property type="term" value="F:DNA-binding transcription factor activity, RNA polymerase II-specific"/>
    <property type="evidence" value="ECO:0007669"/>
    <property type="project" value="InterPro"/>
</dbReference>
<evidence type="ECO:0000256" key="14">
    <source>
        <dbReference type="ARBA" id="ARBA00045881"/>
    </source>
</evidence>
<evidence type="ECO:0000256" key="10">
    <source>
        <dbReference type="ARBA" id="ARBA00023163"/>
    </source>
</evidence>
<dbReference type="InterPro" id="IPR042634">
    <property type="entry name" value="MOX-1/MOX-2"/>
</dbReference>
<dbReference type="InParanoid" id="A0A6P3FBQ4"/>
<evidence type="ECO:0000256" key="6">
    <source>
        <dbReference type="ARBA" id="ARBA00023015"/>
    </source>
</evidence>
<dbReference type="InterPro" id="IPR001356">
    <property type="entry name" value="HD"/>
</dbReference>
<dbReference type="SMART" id="SM00389">
    <property type="entry name" value="HOX"/>
    <property type="match status" value="1"/>
</dbReference>
<feature type="domain" description="Homeobox" evidence="18">
    <location>
        <begin position="165"/>
        <end position="225"/>
    </location>
</feature>
<evidence type="ECO:0000256" key="4">
    <source>
        <dbReference type="ARBA" id="ARBA00022490"/>
    </source>
</evidence>
<evidence type="ECO:0000256" key="8">
    <source>
        <dbReference type="ARBA" id="ARBA00023155"/>
    </source>
</evidence>
<feature type="region of interest" description="Disordered" evidence="17">
    <location>
        <begin position="1"/>
        <end position="41"/>
    </location>
</feature>
<evidence type="ECO:0000256" key="17">
    <source>
        <dbReference type="SAM" id="MobiDB-lite"/>
    </source>
</evidence>
<evidence type="ECO:0000256" key="12">
    <source>
        <dbReference type="ARBA" id="ARBA00040829"/>
    </source>
</evidence>
<dbReference type="GO" id="GO:0045944">
    <property type="term" value="P:positive regulation of transcription by RNA polymerase II"/>
    <property type="evidence" value="ECO:0007669"/>
    <property type="project" value="InterPro"/>
</dbReference>
<keyword evidence="3" id="KW-0217">Developmental protein</keyword>
<dbReference type="RefSeq" id="XP_004633866.1">
    <property type="nucleotide sequence ID" value="XM_004633809.2"/>
</dbReference>
<accession>A0A6P3FBQ4</accession>
<keyword evidence="9" id="KW-0010">Activator</keyword>
<dbReference type="OrthoDB" id="6159439at2759"/>
<keyword evidence="10" id="KW-0804">Transcription</keyword>
<proteinExistence type="predicted"/>
<evidence type="ECO:0000256" key="2">
    <source>
        <dbReference type="ARBA" id="ARBA00004496"/>
    </source>
</evidence>
<evidence type="ECO:0000313" key="20">
    <source>
        <dbReference type="RefSeq" id="XP_004633866.1"/>
    </source>
</evidence>
<evidence type="ECO:0000256" key="16">
    <source>
        <dbReference type="RuleBase" id="RU000682"/>
    </source>
</evidence>
<dbReference type="FunCoup" id="A0A6P3FBQ4">
    <property type="interactions" value="1539"/>
</dbReference>
<dbReference type="PROSITE" id="PS50071">
    <property type="entry name" value="HOMEOBOX_2"/>
    <property type="match status" value="1"/>
</dbReference>
<dbReference type="PANTHER" id="PTHR24328">
    <property type="entry name" value="HOMEOBOX PROTEIN MOX"/>
    <property type="match status" value="1"/>
</dbReference>
<dbReference type="PROSITE" id="PS00027">
    <property type="entry name" value="HOMEOBOX_1"/>
    <property type="match status" value="1"/>
</dbReference>
<evidence type="ECO:0000259" key="18">
    <source>
        <dbReference type="PROSITE" id="PS50071"/>
    </source>
</evidence>
<dbReference type="PRINTS" id="PR00024">
    <property type="entry name" value="HOMEOBOX"/>
</dbReference>
<dbReference type="CTD" id="4222"/>
<keyword evidence="11 15" id="KW-0539">Nucleus</keyword>
<dbReference type="GO" id="GO:0061053">
    <property type="term" value="P:somite development"/>
    <property type="evidence" value="ECO:0007669"/>
    <property type="project" value="TreeGrafter"/>
</dbReference>
<evidence type="ECO:0000256" key="3">
    <source>
        <dbReference type="ARBA" id="ARBA00022473"/>
    </source>
</evidence>
<dbReference type="GO" id="GO:0005634">
    <property type="term" value="C:nucleus"/>
    <property type="evidence" value="ECO:0007669"/>
    <property type="project" value="UniProtKB-SubCell"/>
</dbReference>
<name>A0A6P3FBQ4_OCTDE</name>
<dbReference type="CDD" id="cd00086">
    <property type="entry name" value="homeodomain"/>
    <property type="match status" value="1"/>
</dbReference>
<gene>
    <name evidence="20" type="primary">Meox1</name>
</gene>
<dbReference type="InterPro" id="IPR017970">
    <property type="entry name" value="Homeobox_CS"/>
</dbReference>
<evidence type="ECO:0000256" key="13">
    <source>
        <dbReference type="ARBA" id="ARBA00041851"/>
    </source>
</evidence>
<dbReference type="Proteomes" id="UP000515203">
    <property type="component" value="Unplaced"/>
</dbReference>
<dbReference type="Pfam" id="PF00046">
    <property type="entry name" value="Homeodomain"/>
    <property type="match status" value="1"/>
</dbReference>
<dbReference type="PANTHER" id="PTHR24328:SF8">
    <property type="entry name" value="HOMEOBOX PROTEIN MOX-1"/>
    <property type="match status" value="1"/>
</dbReference>
<dbReference type="GO" id="GO:0005737">
    <property type="term" value="C:cytoplasm"/>
    <property type="evidence" value="ECO:0007669"/>
    <property type="project" value="UniProtKB-SubCell"/>
</dbReference>
<evidence type="ECO:0000256" key="15">
    <source>
        <dbReference type="PROSITE-ProRule" id="PRU00108"/>
    </source>
</evidence>
<dbReference type="AlphaFoldDB" id="A0A6P3FBQ4"/>
<keyword evidence="6" id="KW-0805">Transcription regulation</keyword>